<dbReference type="Proteomes" id="UP000029004">
    <property type="component" value="Unassembled WGS sequence"/>
</dbReference>
<accession>A0A087DMX2</accession>
<evidence type="ECO:0000313" key="1">
    <source>
        <dbReference type="EMBL" id="KFI96872.1"/>
    </source>
</evidence>
<evidence type="ECO:0000313" key="2">
    <source>
        <dbReference type="Proteomes" id="UP000029004"/>
    </source>
</evidence>
<dbReference type="AlphaFoldDB" id="A0A087DMX2"/>
<dbReference type="STRING" id="762211.BSTEL_1781"/>
<dbReference type="RefSeq" id="WP_034528700.1">
    <property type="nucleotide sequence ID" value="NZ_JGZP01000014.1"/>
</dbReference>
<reference evidence="1 2" key="1">
    <citation type="submission" date="2014-03" db="EMBL/GenBank/DDBJ databases">
        <title>Genomics of Bifidobacteria.</title>
        <authorList>
            <person name="Ventura M."/>
            <person name="Milani C."/>
            <person name="Lugli G.A."/>
        </authorList>
    </citation>
    <scope>NUCLEOTIDE SEQUENCE [LARGE SCALE GENOMIC DNA]</scope>
    <source>
        <strain evidence="1 2">DSM 23968</strain>
    </source>
</reference>
<comment type="caution">
    <text evidence="1">The sequence shown here is derived from an EMBL/GenBank/DDBJ whole genome shotgun (WGS) entry which is preliminary data.</text>
</comment>
<name>A0A087DMX2_9BIFI</name>
<organism evidence="1 2">
    <name type="scientific">Bifidobacterium stellenboschense</name>
    <dbReference type="NCBI Taxonomy" id="762211"/>
    <lineage>
        <taxon>Bacteria</taxon>
        <taxon>Bacillati</taxon>
        <taxon>Actinomycetota</taxon>
        <taxon>Actinomycetes</taxon>
        <taxon>Bifidobacteriales</taxon>
        <taxon>Bifidobacteriaceae</taxon>
        <taxon>Bifidobacterium</taxon>
    </lineage>
</organism>
<proteinExistence type="predicted"/>
<dbReference type="EMBL" id="JGZP01000014">
    <property type="protein sequence ID" value="KFI96872.1"/>
    <property type="molecule type" value="Genomic_DNA"/>
</dbReference>
<protein>
    <submittedName>
        <fullName evidence="1">ParB-like protein</fullName>
    </submittedName>
</protein>
<keyword evidence="2" id="KW-1185">Reference proteome</keyword>
<sequence>MANIQIIAERIRARHIDFITRIIASERHPQSLEAAVALLASRFVTNRFEDRYTDPMGDATGLWLRITGNDDEGVSRARFDRELHAMIRTNPLMALLSLLYADAEDAIDWYVWLDGEAIEREAIPLANALSALGYKPTREERQALGGLYTRERAPQTGNC</sequence>
<gene>
    <name evidence="1" type="ORF">BSTEL_1781</name>
</gene>